<dbReference type="PANTHER" id="PTHR23132:SF23">
    <property type="entry name" value="D-ALANINE--D-ALANINE LIGASE B"/>
    <property type="match status" value="1"/>
</dbReference>
<dbReference type="InterPro" id="IPR011127">
    <property type="entry name" value="Dala_Dala_lig_N"/>
</dbReference>
<accession>A0A0G0GX03</accession>
<gene>
    <name evidence="12" type="ORF">US50_C0012G0008</name>
</gene>
<comment type="subcellular location">
    <subcellularLocation>
        <location evidence="1">Cytoplasm</location>
    </subcellularLocation>
</comment>
<evidence type="ECO:0000256" key="10">
    <source>
        <dbReference type="PROSITE-ProRule" id="PRU00409"/>
    </source>
</evidence>
<dbReference type="PROSITE" id="PS00843">
    <property type="entry name" value="DALA_DALA_LIGASE_1"/>
    <property type="match status" value="1"/>
</dbReference>
<keyword evidence="8" id="KW-0573">Peptidoglycan synthesis</keyword>
<keyword evidence="4 12" id="KW-0436">Ligase</keyword>
<dbReference type="GO" id="GO:0005737">
    <property type="term" value="C:cytoplasm"/>
    <property type="evidence" value="ECO:0007669"/>
    <property type="project" value="UniProtKB-SubCell"/>
</dbReference>
<reference evidence="12 13" key="1">
    <citation type="journal article" date="2015" name="Nature">
        <title>rRNA introns, odd ribosomes, and small enigmatic genomes across a large radiation of phyla.</title>
        <authorList>
            <person name="Brown C.T."/>
            <person name="Hug L.A."/>
            <person name="Thomas B.C."/>
            <person name="Sharon I."/>
            <person name="Castelle C.J."/>
            <person name="Singh A."/>
            <person name="Wilkins M.J."/>
            <person name="Williams K.H."/>
            <person name="Banfield J.F."/>
        </authorList>
    </citation>
    <scope>NUCLEOTIDE SEQUENCE [LARGE SCALE GENOMIC DNA]</scope>
</reference>
<evidence type="ECO:0000259" key="11">
    <source>
        <dbReference type="PROSITE" id="PS50975"/>
    </source>
</evidence>
<feature type="domain" description="ATP-grasp" evidence="11">
    <location>
        <begin position="115"/>
        <end position="332"/>
    </location>
</feature>
<protein>
    <submittedName>
        <fullName evidence="12">D-alanine-D-alanine ligase</fullName>
    </submittedName>
</protein>
<dbReference type="GO" id="GO:0008716">
    <property type="term" value="F:D-alanine-D-alanine ligase activity"/>
    <property type="evidence" value="ECO:0007669"/>
    <property type="project" value="InterPro"/>
</dbReference>
<dbReference type="InterPro" id="IPR011761">
    <property type="entry name" value="ATP-grasp"/>
</dbReference>
<evidence type="ECO:0000256" key="4">
    <source>
        <dbReference type="ARBA" id="ARBA00022598"/>
    </source>
</evidence>
<dbReference type="InterPro" id="IPR011095">
    <property type="entry name" value="Dala_Dala_lig_C"/>
</dbReference>
<evidence type="ECO:0000256" key="1">
    <source>
        <dbReference type="ARBA" id="ARBA00004496"/>
    </source>
</evidence>
<dbReference type="GO" id="GO:0009252">
    <property type="term" value="P:peptidoglycan biosynthetic process"/>
    <property type="evidence" value="ECO:0007669"/>
    <property type="project" value="UniProtKB-KW"/>
</dbReference>
<dbReference type="PANTHER" id="PTHR23132">
    <property type="entry name" value="D-ALANINE--D-ALANINE LIGASE"/>
    <property type="match status" value="1"/>
</dbReference>
<dbReference type="GO" id="GO:0008360">
    <property type="term" value="P:regulation of cell shape"/>
    <property type="evidence" value="ECO:0007669"/>
    <property type="project" value="UniProtKB-KW"/>
</dbReference>
<dbReference type="GO" id="GO:0071555">
    <property type="term" value="P:cell wall organization"/>
    <property type="evidence" value="ECO:0007669"/>
    <property type="project" value="UniProtKB-KW"/>
</dbReference>
<organism evidence="12 13">
    <name type="scientific">Candidatus Nomurabacteria bacterium GW2011_GWB1_37_5</name>
    <dbReference type="NCBI Taxonomy" id="1618742"/>
    <lineage>
        <taxon>Bacteria</taxon>
        <taxon>Candidatus Nomuraibacteriota</taxon>
    </lineage>
</organism>
<evidence type="ECO:0000256" key="9">
    <source>
        <dbReference type="ARBA" id="ARBA00023316"/>
    </source>
</evidence>
<evidence type="ECO:0000256" key="6">
    <source>
        <dbReference type="ARBA" id="ARBA00022840"/>
    </source>
</evidence>
<dbReference type="Gene3D" id="3.40.50.20">
    <property type="match status" value="1"/>
</dbReference>
<evidence type="ECO:0000256" key="2">
    <source>
        <dbReference type="ARBA" id="ARBA00010871"/>
    </source>
</evidence>
<dbReference type="Gene3D" id="3.30.1490.20">
    <property type="entry name" value="ATP-grasp fold, A domain"/>
    <property type="match status" value="1"/>
</dbReference>
<name>A0A0G0GX03_9BACT</name>
<evidence type="ECO:0000256" key="8">
    <source>
        <dbReference type="ARBA" id="ARBA00022984"/>
    </source>
</evidence>
<dbReference type="PATRIC" id="fig|1618742.3.peg.275"/>
<dbReference type="PROSITE" id="PS50975">
    <property type="entry name" value="ATP_GRASP"/>
    <property type="match status" value="1"/>
</dbReference>
<dbReference type="InterPro" id="IPR013815">
    <property type="entry name" value="ATP_grasp_subdomain_1"/>
</dbReference>
<dbReference type="InterPro" id="IPR016185">
    <property type="entry name" value="PreATP-grasp_dom_sf"/>
</dbReference>
<dbReference type="Pfam" id="PF07478">
    <property type="entry name" value="Dala_Dala_lig_C"/>
    <property type="match status" value="1"/>
</dbReference>
<dbReference type="SUPFAM" id="SSF52440">
    <property type="entry name" value="PreATP-grasp domain"/>
    <property type="match status" value="1"/>
</dbReference>
<keyword evidence="9" id="KW-0961">Cell wall biogenesis/degradation</keyword>
<comment type="caution">
    <text evidence="12">The sequence shown here is derived from an EMBL/GenBank/DDBJ whole genome shotgun (WGS) entry which is preliminary data.</text>
</comment>
<dbReference type="EMBL" id="LBTF01000012">
    <property type="protein sequence ID" value="KKQ35543.1"/>
    <property type="molecule type" value="Genomic_DNA"/>
</dbReference>
<comment type="similarity">
    <text evidence="2">Belongs to the D-alanine--D-alanine ligase family.</text>
</comment>
<evidence type="ECO:0000313" key="13">
    <source>
        <dbReference type="Proteomes" id="UP000033876"/>
    </source>
</evidence>
<evidence type="ECO:0000256" key="7">
    <source>
        <dbReference type="ARBA" id="ARBA00022960"/>
    </source>
</evidence>
<proteinExistence type="inferred from homology"/>
<dbReference type="SUPFAM" id="SSF56059">
    <property type="entry name" value="Glutathione synthetase ATP-binding domain-like"/>
    <property type="match status" value="1"/>
</dbReference>
<dbReference type="Pfam" id="PF01820">
    <property type="entry name" value="Dala_Dala_lig_N"/>
    <property type="match status" value="2"/>
</dbReference>
<keyword evidence="3" id="KW-0963">Cytoplasm</keyword>
<dbReference type="Proteomes" id="UP000033876">
    <property type="component" value="Unassembled WGS sequence"/>
</dbReference>
<dbReference type="GO" id="GO:0046872">
    <property type="term" value="F:metal ion binding"/>
    <property type="evidence" value="ECO:0007669"/>
    <property type="project" value="InterPro"/>
</dbReference>
<keyword evidence="6 10" id="KW-0067">ATP-binding</keyword>
<dbReference type="Gene3D" id="3.30.470.20">
    <property type="entry name" value="ATP-grasp fold, B domain"/>
    <property type="match status" value="1"/>
</dbReference>
<dbReference type="InterPro" id="IPR000291">
    <property type="entry name" value="D-Ala_lig_Van_CS"/>
</dbReference>
<evidence type="ECO:0000313" key="12">
    <source>
        <dbReference type="EMBL" id="KKQ35543.1"/>
    </source>
</evidence>
<dbReference type="AlphaFoldDB" id="A0A0G0GX03"/>
<keyword evidence="5 10" id="KW-0547">Nucleotide-binding</keyword>
<dbReference type="GO" id="GO:0005524">
    <property type="term" value="F:ATP binding"/>
    <property type="evidence" value="ECO:0007669"/>
    <property type="project" value="UniProtKB-UniRule"/>
</dbReference>
<evidence type="ECO:0000256" key="3">
    <source>
        <dbReference type="ARBA" id="ARBA00022490"/>
    </source>
</evidence>
<sequence>MKINIGVLRGGISSEYDASLKTGGAVLSNLKEDKYRPVDILITKDGEWHADGMPIEKENLKSIVDVIWNGLHGKYGEDGQVQSILDRIGVPYTGPNSLAAKTSLNKHLAKKNLSLDHYSDLNIRMPYGEVVEGIESSVWLGSLEDIENYITESAKKVFNRIPPPWIVKPLCGGSSIDTYVANNFDQLREVLEMVLKNHEEGAIVEEYVRGREIVLGVIEDFRDKSHYSLLPLEIIKPREIFDHQTKSEASYRLISPSDLSSNEKMALQEIGKRIHRKMGLRHYSMIDLIINKYATYVLEVDGLPCLGEGSIFRESMESIGINFQDFLDHVITSTLQNSK</sequence>
<evidence type="ECO:0000256" key="5">
    <source>
        <dbReference type="ARBA" id="ARBA00022741"/>
    </source>
</evidence>
<keyword evidence="7" id="KW-0133">Cell shape</keyword>